<evidence type="ECO:0000259" key="1">
    <source>
        <dbReference type="Pfam" id="PF02371"/>
    </source>
</evidence>
<dbReference type="AlphaFoldDB" id="A0A1H0EF44"/>
<dbReference type="PANTHER" id="PTHR33055:SF13">
    <property type="entry name" value="TRANSPOSASE"/>
    <property type="match status" value="1"/>
</dbReference>
<dbReference type="GO" id="GO:0004803">
    <property type="term" value="F:transposase activity"/>
    <property type="evidence" value="ECO:0007669"/>
    <property type="project" value="InterPro"/>
</dbReference>
<evidence type="ECO:0000313" key="2">
    <source>
        <dbReference type="EMBL" id="SDN80938.1"/>
    </source>
</evidence>
<proteinExistence type="predicted"/>
<dbReference type="RefSeq" id="WP_092065581.1">
    <property type="nucleotide sequence ID" value="NZ_FNIN01000007.1"/>
</dbReference>
<dbReference type="PANTHER" id="PTHR33055">
    <property type="entry name" value="TRANSPOSASE FOR INSERTION SEQUENCE ELEMENT IS1111A"/>
    <property type="match status" value="1"/>
</dbReference>
<gene>
    <name evidence="2" type="ORF">SAMN04488516_10783</name>
</gene>
<evidence type="ECO:0000313" key="3">
    <source>
        <dbReference type="Proteomes" id="UP000199602"/>
    </source>
</evidence>
<dbReference type="InterPro" id="IPR047650">
    <property type="entry name" value="Transpos_IS110"/>
</dbReference>
<dbReference type="InterPro" id="IPR003346">
    <property type="entry name" value="Transposase_20"/>
</dbReference>
<dbReference type="Pfam" id="PF02371">
    <property type="entry name" value="Transposase_20"/>
    <property type="match status" value="1"/>
</dbReference>
<dbReference type="GO" id="GO:0006313">
    <property type="term" value="P:DNA transposition"/>
    <property type="evidence" value="ECO:0007669"/>
    <property type="project" value="InterPro"/>
</dbReference>
<dbReference type="OrthoDB" id="5395586at2"/>
<dbReference type="STRING" id="206665.SAMN04488516_10783"/>
<feature type="domain" description="Transposase IS116/IS110/IS902 C-terminal" evidence="1">
    <location>
        <begin position="22"/>
        <end position="105"/>
    </location>
</feature>
<dbReference type="GO" id="GO:0003677">
    <property type="term" value="F:DNA binding"/>
    <property type="evidence" value="ECO:0007669"/>
    <property type="project" value="InterPro"/>
</dbReference>
<dbReference type="EMBL" id="FNIN01000007">
    <property type="protein sequence ID" value="SDN80938.1"/>
    <property type="molecule type" value="Genomic_DNA"/>
</dbReference>
<accession>A0A1H0EF44</accession>
<sequence>MIIDQEIRPYINNSHFKETFDLLRTVTGIGSKIGFIILSEIIDMKRFKNFDQLKSYVGLTPSVYSSGNTHYEYGLSLRKNSRLKYALIEASWVAIRKDPALLESYNKLITRMKKQQAIIRISKKLLSRIRYVLNKQPYVTGIVE</sequence>
<reference evidence="2 3" key="1">
    <citation type="submission" date="2016-10" db="EMBL/GenBank/DDBJ databases">
        <authorList>
            <person name="de Groot N.N."/>
        </authorList>
    </citation>
    <scope>NUCLEOTIDE SEQUENCE [LARGE SCALE GENOMIC DNA]</scope>
    <source>
        <strain evidence="2 3">DSM 15269</strain>
    </source>
</reference>
<protein>
    <submittedName>
        <fullName evidence="2">Transposase IS116/IS110/IS902 family protein</fullName>
    </submittedName>
</protein>
<name>A0A1H0EF44_9BACT</name>
<keyword evidence="3" id="KW-1185">Reference proteome</keyword>
<dbReference type="Proteomes" id="UP000199602">
    <property type="component" value="Unassembled WGS sequence"/>
</dbReference>
<organism evidence="2 3">
    <name type="scientific">Desulfonauticus submarinus</name>
    <dbReference type="NCBI Taxonomy" id="206665"/>
    <lineage>
        <taxon>Bacteria</taxon>
        <taxon>Pseudomonadati</taxon>
        <taxon>Thermodesulfobacteriota</taxon>
        <taxon>Desulfovibrionia</taxon>
        <taxon>Desulfovibrionales</taxon>
        <taxon>Desulfonauticaceae</taxon>
        <taxon>Desulfonauticus</taxon>
    </lineage>
</organism>